<name>A0A7W2E9R2_9CORY</name>
<dbReference type="GeneID" id="83720522"/>
<dbReference type="RefSeq" id="WP_148363845.1">
    <property type="nucleotide sequence ID" value="NZ_CAUPJD010000010.1"/>
</dbReference>
<organism evidence="1 2">
    <name type="scientific">Corynebacterium haemomassiliense</name>
    <dbReference type="NCBI Taxonomy" id="2754726"/>
    <lineage>
        <taxon>Bacteria</taxon>
        <taxon>Bacillati</taxon>
        <taxon>Actinomycetota</taxon>
        <taxon>Actinomycetes</taxon>
        <taxon>Mycobacteriales</taxon>
        <taxon>Corynebacteriaceae</taxon>
        <taxon>Corynebacterium</taxon>
    </lineage>
</organism>
<protein>
    <submittedName>
        <fullName evidence="1">Uncharacterized protein</fullName>
    </submittedName>
</protein>
<proteinExistence type="predicted"/>
<gene>
    <name evidence="1" type="ORF">H0193_02780</name>
</gene>
<evidence type="ECO:0000313" key="1">
    <source>
        <dbReference type="EMBL" id="MBA5243750.1"/>
    </source>
</evidence>
<sequence length="98" mass="11269">MFQDTILPEETILAGVGIQAGRNSGSPENQLWYHFDLFNPGLHEGKVVRLWGRFPDLSKNEESIEWDEMLQGSGFVEMFLTSTPEKNRFNSMEYIQKG</sequence>
<comment type="caution">
    <text evidence="1">The sequence shown here is derived from an EMBL/GenBank/DDBJ whole genome shotgun (WGS) entry which is preliminary data.</text>
</comment>
<evidence type="ECO:0000313" key="2">
    <source>
        <dbReference type="Proteomes" id="UP000523682"/>
    </source>
</evidence>
<dbReference type="AlphaFoldDB" id="A0A7W2E9R2"/>
<dbReference type="EMBL" id="JACDTZ010000001">
    <property type="protein sequence ID" value="MBA5243750.1"/>
    <property type="molecule type" value="Genomic_DNA"/>
</dbReference>
<accession>A0A7W2E9R2</accession>
<reference evidence="1 2" key="1">
    <citation type="submission" date="2020-07" db="EMBL/GenBank/DDBJ databases">
        <title>Draft genome and description of Corynebacterium haemomassiliense strain Marseile-Q3615 sp. nov.</title>
        <authorList>
            <person name="Boxberger M."/>
            <person name="La Scola B."/>
        </authorList>
    </citation>
    <scope>NUCLEOTIDE SEQUENCE [LARGE SCALE GENOMIC DNA]</scope>
    <source>
        <strain evidence="1 2">Marseille-Q3615</strain>
    </source>
</reference>
<dbReference type="Proteomes" id="UP000523682">
    <property type="component" value="Unassembled WGS sequence"/>
</dbReference>
<keyword evidence="2" id="KW-1185">Reference proteome</keyword>